<proteinExistence type="predicted"/>
<dbReference type="EMBL" id="FNRF01000001">
    <property type="protein sequence ID" value="SEA04097.1"/>
    <property type="molecule type" value="Genomic_DNA"/>
</dbReference>
<dbReference type="InterPro" id="IPR007466">
    <property type="entry name" value="Peptidyl-Arg-deiminase_porph"/>
</dbReference>
<dbReference type="AlphaFoldDB" id="A0A1H3XXB1"/>
<dbReference type="GO" id="GO:0047632">
    <property type="term" value="F:agmatine deiminase activity"/>
    <property type="evidence" value="ECO:0007669"/>
    <property type="project" value="TreeGrafter"/>
</dbReference>
<dbReference type="Pfam" id="PF04371">
    <property type="entry name" value="PAD_porph"/>
    <property type="match status" value="1"/>
</dbReference>
<dbReference type="OrthoDB" id="7871381at2"/>
<evidence type="ECO:0000256" key="1">
    <source>
        <dbReference type="ARBA" id="ARBA00022801"/>
    </source>
</evidence>
<gene>
    <name evidence="2" type="ORF">SAMN05216462_0415</name>
</gene>
<reference evidence="2 3" key="1">
    <citation type="submission" date="2016-10" db="EMBL/GenBank/DDBJ databases">
        <authorList>
            <person name="de Groot N.N."/>
        </authorList>
    </citation>
    <scope>NUCLEOTIDE SEQUENCE [LARGE SCALE GENOMIC DNA]</scope>
    <source>
        <strain evidence="2 3">D31d</strain>
    </source>
</reference>
<dbReference type="PANTHER" id="PTHR31377">
    <property type="entry name" value="AGMATINE DEIMINASE-RELATED"/>
    <property type="match status" value="1"/>
</dbReference>
<dbReference type="GO" id="GO:0009446">
    <property type="term" value="P:putrescine biosynthetic process"/>
    <property type="evidence" value="ECO:0007669"/>
    <property type="project" value="InterPro"/>
</dbReference>
<evidence type="ECO:0000313" key="2">
    <source>
        <dbReference type="EMBL" id="SEA04097.1"/>
    </source>
</evidence>
<evidence type="ECO:0000313" key="3">
    <source>
        <dbReference type="Proteomes" id="UP000182257"/>
    </source>
</evidence>
<protein>
    <submittedName>
        <fullName evidence="2">Porphyromonas-type peptidyl-arginine deiminase</fullName>
    </submittedName>
</protein>
<name>A0A1H3XXB1_XYLRU</name>
<dbReference type="GO" id="GO:0004668">
    <property type="term" value="F:protein-arginine deiminase activity"/>
    <property type="evidence" value="ECO:0007669"/>
    <property type="project" value="InterPro"/>
</dbReference>
<sequence length="407" mass="48089">MQNEVHTKTNRVYFSHLLPKECPILWSELKSHLDSREIEYAFLNYSKNIRCRDHMPIQTSDDTMIHYWYYPDYLEKKCSKRIQGQIQYSRMYYAFPHVNHKTLNLILDGGNIMLCGDVIVMTDKVITRNNNNSREQIIQTINDVFECDILFLPCNESNKFGHVDNMIQYLDNNKILLTSDGDISSPYYQEIKKTLERKFEVIPLKFDVKKKHKRDWSYINFLQVGNTVFIPCLNIPEDRQAITQIQQVLPDNVEVVGIPALEIVRKGGGLRSISWSVDTTKMGPKPYRIESDAFVHSLVVEMGLDYKLFEPYFHWLDNNDEILSLEEVEKLDDYLEETMDIWDKNDDLVPRPSAEFLSSFTTEEIKNRLLWDLCYQLHEVIYPQLFEAIDYFKSLHFISSKVYNKKI</sequence>
<dbReference type="Gene3D" id="3.75.10.10">
    <property type="entry name" value="L-arginine/glycine Amidinotransferase, Chain A"/>
    <property type="match status" value="1"/>
</dbReference>
<keyword evidence="1" id="KW-0378">Hydrolase</keyword>
<dbReference type="PANTHER" id="PTHR31377:SF0">
    <property type="entry name" value="AGMATINE DEIMINASE-RELATED"/>
    <property type="match status" value="1"/>
</dbReference>
<accession>A0A1H3XXB1</accession>
<dbReference type="SUPFAM" id="SSF55909">
    <property type="entry name" value="Pentein"/>
    <property type="match status" value="1"/>
</dbReference>
<organism evidence="2 3">
    <name type="scientific">Xylanibacter ruminicola</name>
    <name type="common">Prevotella ruminicola</name>
    <dbReference type="NCBI Taxonomy" id="839"/>
    <lineage>
        <taxon>Bacteria</taxon>
        <taxon>Pseudomonadati</taxon>
        <taxon>Bacteroidota</taxon>
        <taxon>Bacteroidia</taxon>
        <taxon>Bacteroidales</taxon>
        <taxon>Prevotellaceae</taxon>
        <taxon>Xylanibacter</taxon>
    </lineage>
</organism>
<dbReference type="RefSeq" id="WP_074760015.1">
    <property type="nucleotide sequence ID" value="NZ_FNRF01000001.1"/>
</dbReference>
<dbReference type="Proteomes" id="UP000182257">
    <property type="component" value="Unassembled WGS sequence"/>
</dbReference>